<dbReference type="Pfam" id="PF07833">
    <property type="entry name" value="Cu_amine_oxidN1"/>
    <property type="match status" value="1"/>
</dbReference>
<name>A0ABU0B3P1_9FIRM</name>
<evidence type="ECO:0000313" key="4">
    <source>
        <dbReference type="EMBL" id="MDQ0286899.1"/>
    </source>
</evidence>
<dbReference type="Proteomes" id="UP001225644">
    <property type="component" value="Unassembled WGS sequence"/>
</dbReference>
<organism evidence="4 5">
    <name type="scientific">Desulfofundulus luciae</name>
    <dbReference type="NCBI Taxonomy" id="74702"/>
    <lineage>
        <taxon>Bacteria</taxon>
        <taxon>Bacillati</taxon>
        <taxon>Bacillota</taxon>
        <taxon>Clostridia</taxon>
        <taxon>Eubacteriales</taxon>
        <taxon>Peptococcaceae</taxon>
        <taxon>Desulfofundulus</taxon>
    </lineage>
</organism>
<feature type="signal peptide" evidence="2">
    <location>
        <begin position="1"/>
        <end position="24"/>
    </location>
</feature>
<accession>A0ABU0B3P1</accession>
<gene>
    <name evidence="4" type="ORF">J2Z49_002016</name>
</gene>
<dbReference type="Gene3D" id="3.30.457.10">
    <property type="entry name" value="Copper amine oxidase-like, N-terminal domain"/>
    <property type="match status" value="2"/>
</dbReference>
<dbReference type="InterPro" id="IPR036582">
    <property type="entry name" value="Mao_N_sf"/>
</dbReference>
<comment type="caution">
    <text evidence="4">The sequence shown here is derived from an EMBL/GenBank/DDBJ whole genome shotgun (WGS) entry which is preliminary data.</text>
</comment>
<reference evidence="4 5" key="1">
    <citation type="submission" date="2023-07" db="EMBL/GenBank/DDBJ databases">
        <title>Genomic Encyclopedia of Type Strains, Phase IV (KMG-IV): sequencing the most valuable type-strain genomes for metagenomic binning, comparative biology and taxonomic classification.</title>
        <authorList>
            <person name="Goeker M."/>
        </authorList>
    </citation>
    <scope>NUCLEOTIDE SEQUENCE [LARGE SCALE GENOMIC DNA]</scope>
    <source>
        <strain evidence="4 5">DSM 12396</strain>
    </source>
</reference>
<dbReference type="SUPFAM" id="SSF55383">
    <property type="entry name" value="Copper amine oxidase, domain N"/>
    <property type="match status" value="2"/>
</dbReference>
<sequence length="788" mass="83241">MMSKILVLICVFCFLLTAAGPAAAYTTVKAQQTPTVSADSTVALGTLLLKEEYANSIKTGDWVTISLPSFVELQQLRLYFPGGTSYWPSVTDATYAVDYTVYRMGDEIPLGSSGVTLWKEGLNTFSLKVTKINRKSATSTFRCEIYFDQVYIKALPPEESGKIDVTLDAPSGSGFSPGTVTVANVSIGGSTATAASPESLTDLGGKVANITLKENVPGALKMNGTDFRKQDTVKFVLSPGFTWQTVVLLPSWGWQSGDIDYAMGEDTSGRSVLYLQIKKETTKDTGVGRVIISGTVSVDESIARSGKVEVSYEGNNPGVDPALLEVAEYSTAGAAVNGKTATDVVAGHSNQRIGEFTVTEGMAGDLARGRTITLTLPEGVKWNTYPTVKREAGNGELSGPVPVGDDKQTVKFTVIRSGTEKTAFCFKYAAVDLALDAPEQVDITVGGSAGARGTVTVAHVQPPVAVVAEKTTVRIGVPSQPGGKLTITENMPGAVRARDAGGATAFLRLELPEGVTFAQKPVVEVSTGDLILDNTHIRLEQGDRVLVIPVKTSSVSPVSKPIEESAVQSESSPTGEAEEKSASSTEVGVTGSGTETSSGTETQGSTITVSGIVLTVDRTVPEGAVNLKVSGSALSETERIFSGTLNELKVPLATCGTPAPDQIRVAAVFTIGSKMYQVGGTEREMDVEPYVKNGRTYAPVRYLALAAGLNDENILWDGSNQTVTLLAGKRVVQFKVGQKAYLIQGVPISIDAAPEIVNGRTMLPYRFVAQALGLQAEWNESAQQVIIR</sequence>
<keyword evidence="2" id="KW-0732">Signal</keyword>
<evidence type="ECO:0000259" key="3">
    <source>
        <dbReference type="Pfam" id="PF07833"/>
    </source>
</evidence>
<feature type="region of interest" description="Disordered" evidence="1">
    <location>
        <begin position="558"/>
        <end position="604"/>
    </location>
</feature>
<dbReference type="InterPro" id="IPR012854">
    <property type="entry name" value="Cu_amine_oxidase-like_N"/>
</dbReference>
<evidence type="ECO:0000256" key="1">
    <source>
        <dbReference type="SAM" id="MobiDB-lite"/>
    </source>
</evidence>
<evidence type="ECO:0000256" key="2">
    <source>
        <dbReference type="SAM" id="SignalP"/>
    </source>
</evidence>
<proteinExistence type="predicted"/>
<dbReference type="EMBL" id="JAUSUX010000015">
    <property type="protein sequence ID" value="MDQ0286899.1"/>
    <property type="molecule type" value="Genomic_DNA"/>
</dbReference>
<keyword evidence="5" id="KW-1185">Reference proteome</keyword>
<feature type="compositionally biased region" description="Low complexity" evidence="1">
    <location>
        <begin position="582"/>
        <end position="604"/>
    </location>
</feature>
<feature type="domain" description="Copper amine oxidase-like N-terminal" evidence="3">
    <location>
        <begin position="678"/>
        <end position="787"/>
    </location>
</feature>
<feature type="chain" id="PRO_5046903547" description="Copper amine oxidase-like N-terminal domain-containing protein" evidence="2">
    <location>
        <begin position="25"/>
        <end position="788"/>
    </location>
</feature>
<protein>
    <recommendedName>
        <fullName evidence="3">Copper amine oxidase-like N-terminal domain-containing protein</fullName>
    </recommendedName>
</protein>
<evidence type="ECO:0000313" key="5">
    <source>
        <dbReference type="Proteomes" id="UP001225644"/>
    </source>
</evidence>